<evidence type="ECO:0008006" key="3">
    <source>
        <dbReference type="Google" id="ProtNLM"/>
    </source>
</evidence>
<proteinExistence type="predicted"/>
<sequence length="328" mass="37306">MVLVWNWKRKGNKVAWLDQDKKLTVGRSLASAATTCVHALERKKKDESQSCGLSFPFFAFLDSPSVEVMNSCNGLVLLCSSLTTTFYYLILLNHPTSKLYACGTQKCITKWNVGFSMMGTYQIEIFSSKTNLWCVSSLCFTALVGIQFHHGVFWNGTVYWFTPKDWLLSYDGENDLLKSIATPPMDYRQCGNFPYLGVSKGRLHLVYIHVPNNFEFDVLEMERDNSGWATRYRVNIENVATTFPESVIYIPGLPKRLKIFAYTVLSVVRGDKEEELMVVLSIMGKIISYDAKNKTSKLLCDVKKALGHWKAECNGLYAHPFIESLSWV</sequence>
<keyword evidence="2" id="KW-1185">Reference proteome</keyword>
<comment type="caution">
    <text evidence="1">The sequence shown here is derived from an EMBL/GenBank/DDBJ whole genome shotgun (WGS) entry which is preliminary data.</text>
</comment>
<evidence type="ECO:0000313" key="2">
    <source>
        <dbReference type="Proteomes" id="UP001370490"/>
    </source>
</evidence>
<dbReference type="PANTHER" id="PTHR35546">
    <property type="entry name" value="F-BOX PROTEIN INTERACTION DOMAIN PROTEIN-RELATED"/>
    <property type="match status" value="1"/>
</dbReference>
<accession>A0AAN8UE35</accession>
<dbReference type="PANTHER" id="PTHR35546:SF25">
    <property type="entry name" value="F-BOX DOMAIN-CONTAINING PROTEIN"/>
    <property type="match status" value="1"/>
</dbReference>
<reference evidence="1 2" key="1">
    <citation type="submission" date="2023-12" db="EMBL/GenBank/DDBJ databases">
        <title>A high-quality genome assembly for Dillenia turbinata (Dilleniales).</title>
        <authorList>
            <person name="Chanderbali A."/>
        </authorList>
    </citation>
    <scope>NUCLEOTIDE SEQUENCE [LARGE SCALE GENOMIC DNA]</scope>
    <source>
        <strain evidence="1">LSX21</strain>
        <tissue evidence="1">Leaf</tissue>
    </source>
</reference>
<dbReference type="AlphaFoldDB" id="A0AAN8UE35"/>
<evidence type="ECO:0000313" key="1">
    <source>
        <dbReference type="EMBL" id="KAK6913745.1"/>
    </source>
</evidence>
<gene>
    <name evidence="1" type="ORF">RJ641_021066</name>
</gene>
<organism evidence="1 2">
    <name type="scientific">Dillenia turbinata</name>
    <dbReference type="NCBI Taxonomy" id="194707"/>
    <lineage>
        <taxon>Eukaryota</taxon>
        <taxon>Viridiplantae</taxon>
        <taxon>Streptophyta</taxon>
        <taxon>Embryophyta</taxon>
        <taxon>Tracheophyta</taxon>
        <taxon>Spermatophyta</taxon>
        <taxon>Magnoliopsida</taxon>
        <taxon>eudicotyledons</taxon>
        <taxon>Gunneridae</taxon>
        <taxon>Pentapetalae</taxon>
        <taxon>Dilleniales</taxon>
        <taxon>Dilleniaceae</taxon>
        <taxon>Dillenia</taxon>
    </lineage>
</organism>
<dbReference type="EMBL" id="JBAMMX010000026">
    <property type="protein sequence ID" value="KAK6913745.1"/>
    <property type="molecule type" value="Genomic_DNA"/>
</dbReference>
<protein>
    <recommendedName>
        <fullName evidence="3">F-box associated domain-containing protein</fullName>
    </recommendedName>
</protein>
<name>A0AAN8UE35_9MAGN</name>
<dbReference type="Proteomes" id="UP001370490">
    <property type="component" value="Unassembled WGS sequence"/>
</dbReference>
<dbReference type="InterPro" id="IPR055290">
    <property type="entry name" value="At3g26010-like"/>
</dbReference>